<accession>A0A2L2TRQ2</accession>
<keyword evidence="1" id="KW-0472">Membrane</keyword>
<sequence length="633" mass="69723">MESERDSTLFISSIRRKPISPSGALIVSTSVKPSSAEPANTPLLLDQENDFNVAAEAFDHKKQPVSAVGVSPINDQIQSSALNHQDVTTRIHKTKEKMIEKVDLHESSMSESRGGWEKTVRRIIDGWWQEMLCCLVSIVALITLAMTLREFNHKPLPNWPSGITLNTVLACMATICRTALLVPVTEGLAQAKWTWFKKKPRPLKDFEAFDKASRGLGGSLSLLSYTKGWFVGIIAAFLLSTTIATSTITQFAVTYPSRYIEDTKKGSAEAWRLEESWGRDYPDYALNVTHLIEADVDFYHGTLNITLPNGIYTIPGKSRARYTGAPTFFVGSGPTLVHKHLQNASILDYFAIYWEPSEVTPRAAEISFYWCIDTYGPYLVDNVLQMNKSASQIPTLQGRQGDEIHGYLPLVLSAQDDVTYTIGGLSTKMIASHLNESLSGESIVLGGEPIRGTSGSDILVQATKEVLQKLTGGNSSLEELEKEKSWWIAVEGMALNAANSLTNTLLPEESNVDGTSLHSEVYVQVRWEWLALLSAQVALSILLLICIIIESAKAGVEIMKASTAPVLFAISAVEKARMENGGAELDSLRQKKDFQQLAHFNLRKLKNSGPKTLGANASSRKVLCLLRKLTMVE</sequence>
<name>A0A2L2TRQ2_9HYPO</name>
<dbReference type="AlphaFoldDB" id="A0A2L2TRQ2"/>
<dbReference type="InterPro" id="IPR021514">
    <property type="entry name" value="DUF3176"/>
</dbReference>
<evidence type="ECO:0000313" key="2">
    <source>
        <dbReference type="EMBL" id="CEI62435.1"/>
    </source>
</evidence>
<reference evidence="3" key="1">
    <citation type="submission" date="2014-10" db="EMBL/GenBank/DDBJ databases">
        <authorList>
            <person name="King R."/>
        </authorList>
    </citation>
    <scope>NUCLEOTIDE SEQUENCE [LARGE SCALE GENOMIC DNA]</scope>
    <source>
        <strain evidence="3">A3/5</strain>
    </source>
</reference>
<keyword evidence="1" id="KW-1133">Transmembrane helix</keyword>
<evidence type="ECO:0000256" key="1">
    <source>
        <dbReference type="SAM" id="Phobius"/>
    </source>
</evidence>
<feature type="transmembrane region" description="Helical" evidence="1">
    <location>
        <begin position="167"/>
        <end position="189"/>
    </location>
</feature>
<keyword evidence="3" id="KW-1185">Reference proteome</keyword>
<dbReference type="STRING" id="56646.A0A2L2TRQ2"/>
<keyword evidence="1" id="KW-0812">Transmembrane</keyword>
<organism evidence="2 3">
    <name type="scientific">Fusarium venenatum</name>
    <dbReference type="NCBI Taxonomy" id="56646"/>
    <lineage>
        <taxon>Eukaryota</taxon>
        <taxon>Fungi</taxon>
        <taxon>Dikarya</taxon>
        <taxon>Ascomycota</taxon>
        <taxon>Pezizomycotina</taxon>
        <taxon>Sordariomycetes</taxon>
        <taxon>Hypocreomycetidae</taxon>
        <taxon>Hypocreales</taxon>
        <taxon>Nectriaceae</taxon>
        <taxon>Fusarium</taxon>
    </lineage>
</organism>
<proteinExistence type="predicted"/>
<dbReference type="Pfam" id="PF11374">
    <property type="entry name" value="DUF3176"/>
    <property type="match status" value="1"/>
</dbReference>
<dbReference type="PANTHER" id="PTHR35394:SF5">
    <property type="entry name" value="DUF3176 DOMAIN-CONTAINING PROTEIN"/>
    <property type="match status" value="1"/>
</dbReference>
<protein>
    <submittedName>
        <fullName evidence="2">Uncharacterized protein</fullName>
    </submittedName>
</protein>
<dbReference type="EMBL" id="LN649230">
    <property type="protein sequence ID" value="CEI62435.1"/>
    <property type="molecule type" value="Genomic_DNA"/>
</dbReference>
<dbReference type="Proteomes" id="UP000245910">
    <property type="component" value="Chromosome II"/>
</dbReference>
<feature type="transmembrane region" description="Helical" evidence="1">
    <location>
        <begin position="229"/>
        <end position="253"/>
    </location>
</feature>
<dbReference type="PANTHER" id="PTHR35394">
    <property type="entry name" value="DUF3176 DOMAIN-CONTAINING PROTEIN"/>
    <property type="match status" value="1"/>
</dbReference>
<evidence type="ECO:0000313" key="3">
    <source>
        <dbReference type="Proteomes" id="UP000245910"/>
    </source>
</evidence>
<feature type="transmembrane region" description="Helical" evidence="1">
    <location>
        <begin position="127"/>
        <end position="147"/>
    </location>
</feature>